<dbReference type="SUPFAM" id="SSF51338">
    <property type="entry name" value="Composite domain of metallo-dependent hydrolases"/>
    <property type="match status" value="2"/>
</dbReference>
<comment type="caution">
    <text evidence="3">The sequence shown here is derived from an EMBL/GenBank/DDBJ whole genome shotgun (WGS) entry which is preliminary data.</text>
</comment>
<dbReference type="CDD" id="cd01298">
    <property type="entry name" value="ATZ_TRZ_like"/>
    <property type="match status" value="1"/>
</dbReference>
<evidence type="ECO:0000256" key="1">
    <source>
        <dbReference type="ARBA" id="ARBA00022801"/>
    </source>
</evidence>
<dbReference type="EMBL" id="WLYK01000013">
    <property type="protein sequence ID" value="MTD17047.1"/>
    <property type="molecule type" value="Genomic_DNA"/>
</dbReference>
<dbReference type="InterPro" id="IPR006680">
    <property type="entry name" value="Amidohydro-rel"/>
</dbReference>
<dbReference type="Gene3D" id="2.30.40.10">
    <property type="entry name" value="Urease, subunit C, domain 1"/>
    <property type="match status" value="1"/>
</dbReference>
<dbReference type="InterPro" id="IPR032466">
    <property type="entry name" value="Metal_Hydrolase"/>
</dbReference>
<feature type="domain" description="Amidohydrolase-related" evidence="2">
    <location>
        <begin position="56"/>
        <end position="403"/>
    </location>
</feature>
<name>A0A7K1FSC2_9ACTN</name>
<dbReference type="Gene3D" id="3.20.20.140">
    <property type="entry name" value="Metal-dependent hydrolases"/>
    <property type="match status" value="1"/>
</dbReference>
<reference evidence="3 4" key="1">
    <citation type="submission" date="2019-11" db="EMBL/GenBank/DDBJ databases">
        <authorList>
            <person name="Jiang L.-Q."/>
        </authorList>
    </citation>
    <scope>NUCLEOTIDE SEQUENCE [LARGE SCALE GENOMIC DNA]</scope>
    <source>
        <strain evidence="3 4">YIM 132087</strain>
    </source>
</reference>
<protein>
    <submittedName>
        <fullName evidence="3">Amidohydrolase family protein</fullName>
    </submittedName>
</protein>
<keyword evidence="4" id="KW-1185">Reference proteome</keyword>
<dbReference type="PANTHER" id="PTHR43794">
    <property type="entry name" value="AMINOHYDROLASE SSNA-RELATED"/>
    <property type="match status" value="1"/>
</dbReference>
<dbReference type="PANTHER" id="PTHR43794:SF11">
    <property type="entry name" value="AMIDOHYDROLASE-RELATED DOMAIN-CONTAINING PROTEIN"/>
    <property type="match status" value="1"/>
</dbReference>
<dbReference type="InterPro" id="IPR011059">
    <property type="entry name" value="Metal-dep_hydrolase_composite"/>
</dbReference>
<dbReference type="SUPFAM" id="SSF51556">
    <property type="entry name" value="Metallo-dependent hydrolases"/>
    <property type="match status" value="1"/>
</dbReference>
<evidence type="ECO:0000259" key="2">
    <source>
        <dbReference type="Pfam" id="PF01979"/>
    </source>
</evidence>
<dbReference type="Proteomes" id="UP000460221">
    <property type="component" value="Unassembled WGS sequence"/>
</dbReference>
<organism evidence="3 4">
    <name type="scientific">Nakamurella alba</name>
    <dbReference type="NCBI Taxonomy" id="2665158"/>
    <lineage>
        <taxon>Bacteria</taxon>
        <taxon>Bacillati</taxon>
        <taxon>Actinomycetota</taxon>
        <taxon>Actinomycetes</taxon>
        <taxon>Nakamurellales</taxon>
        <taxon>Nakamurellaceae</taxon>
        <taxon>Nakamurella</taxon>
    </lineage>
</organism>
<evidence type="ECO:0000313" key="4">
    <source>
        <dbReference type="Proteomes" id="UP000460221"/>
    </source>
</evidence>
<dbReference type="RefSeq" id="WP_154771051.1">
    <property type="nucleotide sequence ID" value="NZ_WLYK01000013.1"/>
</dbReference>
<gene>
    <name evidence="3" type="ORF">GIS00_24225</name>
</gene>
<keyword evidence="1 3" id="KW-0378">Hydrolase</keyword>
<accession>A0A7K1FSC2</accession>
<evidence type="ECO:0000313" key="3">
    <source>
        <dbReference type="EMBL" id="MTD17047.1"/>
    </source>
</evidence>
<proteinExistence type="predicted"/>
<dbReference type="InterPro" id="IPR050287">
    <property type="entry name" value="MTA/SAH_deaminase"/>
</dbReference>
<dbReference type="AlphaFoldDB" id="A0A7K1FSC2"/>
<dbReference type="Pfam" id="PF01979">
    <property type="entry name" value="Amidohydro_1"/>
    <property type="match status" value="1"/>
</dbReference>
<dbReference type="GO" id="GO:0016810">
    <property type="term" value="F:hydrolase activity, acting on carbon-nitrogen (but not peptide) bonds"/>
    <property type="evidence" value="ECO:0007669"/>
    <property type="project" value="InterPro"/>
</dbReference>
<sequence>MRVVRGGDVLDVPVDGPVTVLPARDVWIDGDRIEAVLPTGERPADGHEVVEAAGLLVMPGLVNGHTHSPMVLMRGAAEDVSVEDWFNKRVWPMEVNLNRERVRTGALLAATEMLLGGVTTFADHYFHADAIAEAAVQAGIRAVIAPTFFSEGGPTPMPEAIETARAINGLGGLITGNLGPHSAYTVSESDLTATAAIAAAEGLRIHLHASENIQQTRSSLDRLGVTPIEVLRRTGVLDAGALIAHGCGIVPEDAEALAAHASRTGVASCPKVYLKHALAPVTPIPLLQRCGVAVGAGTDGAAGHTTLDVWESLRLVAMTQKYQEADGTYLTCGETLRLATRGGATAVGLGHEIGAIEPGLKADLALVDLTGLHLQPVHDPLAALVYAVGPRDVHTVIVNGRTVVADHRPVTVDTDRLRSDVAAVATALVDTSHGRSVQHYAP</sequence>